<comment type="caution">
    <text evidence="8">The sequence shown here is derived from an EMBL/GenBank/DDBJ whole genome shotgun (WGS) entry which is preliminary data.</text>
</comment>
<reference evidence="8 9" key="1">
    <citation type="submission" date="2014-04" db="EMBL/GenBank/DDBJ databases">
        <title>Marinobacterium kochiensis sp. nov., isolated from sediment sample collected from Kochi backwaters in Kerala, India.</title>
        <authorList>
            <person name="Singh A."/>
            <person name="Pinnaka A.K."/>
        </authorList>
    </citation>
    <scope>NUCLEOTIDE SEQUENCE [LARGE SCALE GENOMIC DNA]</scope>
    <source>
        <strain evidence="8 9">AK27</strain>
    </source>
</reference>
<dbReference type="OrthoDB" id="8229750at2"/>
<dbReference type="Proteomes" id="UP000028252">
    <property type="component" value="Unassembled WGS sequence"/>
</dbReference>
<dbReference type="SUPFAM" id="SSF103473">
    <property type="entry name" value="MFS general substrate transporter"/>
    <property type="match status" value="1"/>
</dbReference>
<dbReference type="AlphaFoldDB" id="A0A081FX16"/>
<dbReference type="GO" id="GO:0005886">
    <property type="term" value="C:plasma membrane"/>
    <property type="evidence" value="ECO:0007669"/>
    <property type="project" value="UniProtKB-SubCell"/>
</dbReference>
<protein>
    <submittedName>
        <fullName evidence="8">Permeases of the major facilitator superfamily</fullName>
    </submittedName>
</protein>
<dbReference type="InterPro" id="IPR020846">
    <property type="entry name" value="MFS_dom"/>
</dbReference>
<dbReference type="PANTHER" id="PTHR43124:SF10">
    <property type="entry name" value="PURINE EFFLUX PUMP PBUE"/>
    <property type="match status" value="1"/>
</dbReference>
<name>A0A081FX16_9GAMM</name>
<proteinExistence type="predicted"/>
<organism evidence="8 9">
    <name type="scientific">Marinobacterium lacunae</name>
    <dbReference type="NCBI Taxonomy" id="1232683"/>
    <lineage>
        <taxon>Bacteria</taxon>
        <taxon>Pseudomonadati</taxon>
        <taxon>Pseudomonadota</taxon>
        <taxon>Gammaproteobacteria</taxon>
        <taxon>Oceanospirillales</taxon>
        <taxon>Oceanospirillaceae</taxon>
        <taxon>Marinobacterium</taxon>
    </lineage>
</organism>
<feature type="transmembrane region" description="Helical" evidence="6">
    <location>
        <begin position="130"/>
        <end position="153"/>
    </location>
</feature>
<evidence type="ECO:0000256" key="3">
    <source>
        <dbReference type="ARBA" id="ARBA00022692"/>
    </source>
</evidence>
<dbReference type="Pfam" id="PF07690">
    <property type="entry name" value="MFS_1"/>
    <property type="match status" value="1"/>
</dbReference>
<feature type="transmembrane region" description="Helical" evidence="6">
    <location>
        <begin position="47"/>
        <end position="67"/>
    </location>
</feature>
<dbReference type="GO" id="GO:0022857">
    <property type="term" value="F:transmembrane transporter activity"/>
    <property type="evidence" value="ECO:0007669"/>
    <property type="project" value="InterPro"/>
</dbReference>
<keyword evidence="3 6" id="KW-0812">Transmembrane</keyword>
<evidence type="ECO:0000259" key="7">
    <source>
        <dbReference type="PROSITE" id="PS50850"/>
    </source>
</evidence>
<dbReference type="InterPro" id="IPR011701">
    <property type="entry name" value="MFS"/>
</dbReference>
<feature type="transmembrane region" description="Helical" evidence="6">
    <location>
        <begin position="74"/>
        <end position="90"/>
    </location>
</feature>
<dbReference type="STRING" id="1232683.ADIMK_2595"/>
<dbReference type="PATRIC" id="fig|1232683.4.peg.2546"/>
<feature type="transmembrane region" description="Helical" evidence="6">
    <location>
        <begin position="294"/>
        <end position="316"/>
    </location>
</feature>
<comment type="subcellular location">
    <subcellularLocation>
        <location evidence="1">Cell membrane</location>
        <topology evidence="1">Multi-pass membrane protein</topology>
    </subcellularLocation>
</comment>
<dbReference type="EMBL" id="JMQN01000040">
    <property type="protein sequence ID" value="KEA63071.1"/>
    <property type="molecule type" value="Genomic_DNA"/>
</dbReference>
<accession>A0A081FX16</accession>
<feature type="domain" description="Major facilitator superfamily (MFS) profile" evidence="7">
    <location>
        <begin position="9"/>
        <end position="385"/>
    </location>
</feature>
<evidence type="ECO:0000256" key="2">
    <source>
        <dbReference type="ARBA" id="ARBA00022475"/>
    </source>
</evidence>
<feature type="transmembrane region" description="Helical" evidence="6">
    <location>
        <begin position="268"/>
        <end position="288"/>
    </location>
</feature>
<dbReference type="PANTHER" id="PTHR43124">
    <property type="entry name" value="PURINE EFFLUX PUMP PBUE"/>
    <property type="match status" value="1"/>
</dbReference>
<dbReference type="InterPro" id="IPR036259">
    <property type="entry name" value="MFS_trans_sf"/>
</dbReference>
<feature type="transmembrane region" description="Helical" evidence="6">
    <location>
        <begin position="328"/>
        <end position="347"/>
    </location>
</feature>
<feature type="transmembrane region" description="Helical" evidence="6">
    <location>
        <begin position="96"/>
        <end position="118"/>
    </location>
</feature>
<dbReference type="eggNOG" id="COG2814">
    <property type="taxonomic scope" value="Bacteria"/>
</dbReference>
<evidence type="ECO:0000256" key="6">
    <source>
        <dbReference type="SAM" id="Phobius"/>
    </source>
</evidence>
<dbReference type="PROSITE" id="PS50850">
    <property type="entry name" value="MFS"/>
    <property type="match status" value="1"/>
</dbReference>
<feature type="transmembrane region" description="Helical" evidence="6">
    <location>
        <begin position="204"/>
        <end position="226"/>
    </location>
</feature>
<dbReference type="RefSeq" id="WP_036188902.1">
    <property type="nucleotide sequence ID" value="NZ_JMQN01000040.1"/>
</dbReference>
<dbReference type="Gene3D" id="1.20.1250.20">
    <property type="entry name" value="MFS general substrate transporter like domains"/>
    <property type="match status" value="1"/>
</dbReference>
<feature type="transmembrane region" description="Helical" evidence="6">
    <location>
        <begin position="159"/>
        <end position="183"/>
    </location>
</feature>
<feature type="transmembrane region" description="Helical" evidence="6">
    <location>
        <begin position="12"/>
        <end position="35"/>
    </location>
</feature>
<sequence length="391" mass="40527">MAMNFGTRGCIALMVAHCAGMLDLVALPVWIGTLIQHYGLDPQQSGSLVTLFLLGAVIASVTLAPRFYRLPTKAVASLGFLLVGVCFALVSRTQSFLLMGILHGIAGLCVGAALSVTHGTIARSGHPHRLFSIVGFALGIFSVIFLGATPGLIEAKGGAALFVVFAIIMMLAAAVSAFTFPVVGQSPKSAGRTEHSSAPNAERLPEAVWFGILGISLMALVQAMTFSFLERVGHQREFGIEAITGVLVALGLVNLFPAALAGVLEKRIPAQVVMVAGPVVQAMLAFTIVSSTAFYGYAAAASFFAAVMIFTHTFVFGALARLDRSGRAMAATPAMLMTGAAVGPLLGGTLAKSFGYESLGLAALLFGTLATLSFLFTRLSDSKAPVKEGVA</sequence>
<keyword evidence="5 6" id="KW-0472">Membrane</keyword>
<keyword evidence="9" id="KW-1185">Reference proteome</keyword>
<feature type="transmembrane region" description="Helical" evidence="6">
    <location>
        <begin position="238"/>
        <end position="256"/>
    </location>
</feature>
<evidence type="ECO:0000313" key="9">
    <source>
        <dbReference type="Proteomes" id="UP000028252"/>
    </source>
</evidence>
<feature type="transmembrane region" description="Helical" evidence="6">
    <location>
        <begin position="359"/>
        <end position="377"/>
    </location>
</feature>
<evidence type="ECO:0000256" key="5">
    <source>
        <dbReference type="ARBA" id="ARBA00023136"/>
    </source>
</evidence>
<gene>
    <name evidence="8" type="ORF">ADIMK_2595</name>
</gene>
<evidence type="ECO:0000256" key="4">
    <source>
        <dbReference type="ARBA" id="ARBA00022989"/>
    </source>
</evidence>
<keyword evidence="4 6" id="KW-1133">Transmembrane helix</keyword>
<dbReference type="InterPro" id="IPR050189">
    <property type="entry name" value="MFS_Efflux_Transporters"/>
</dbReference>
<keyword evidence="2" id="KW-1003">Cell membrane</keyword>
<evidence type="ECO:0000313" key="8">
    <source>
        <dbReference type="EMBL" id="KEA63071.1"/>
    </source>
</evidence>
<evidence type="ECO:0000256" key="1">
    <source>
        <dbReference type="ARBA" id="ARBA00004651"/>
    </source>
</evidence>